<dbReference type="SUPFAM" id="SSF55486">
    <property type="entry name" value="Metalloproteases ('zincins'), catalytic domain"/>
    <property type="match status" value="1"/>
</dbReference>
<dbReference type="AlphaFoldDB" id="A4CMZ7"/>
<dbReference type="KEGG" id="rbi:RB2501_11952"/>
<dbReference type="InterPro" id="IPR024079">
    <property type="entry name" value="MetalloPept_cat_dom_sf"/>
</dbReference>
<dbReference type="GO" id="GO:0008237">
    <property type="term" value="F:metallopeptidase activity"/>
    <property type="evidence" value="ECO:0007669"/>
    <property type="project" value="InterPro"/>
</dbReference>
<dbReference type="HOGENOM" id="CLU_791981_0_0_10"/>
<dbReference type="Gene3D" id="3.40.390.10">
    <property type="entry name" value="Collagenase (Catalytic Domain)"/>
    <property type="match status" value="1"/>
</dbReference>
<gene>
    <name evidence="1" type="ordered locus">RB2501_11952</name>
</gene>
<dbReference type="STRING" id="313596.RB2501_11952"/>
<dbReference type="eggNOG" id="ENOG5033WQF">
    <property type="taxonomic scope" value="Bacteria"/>
</dbReference>
<dbReference type="EMBL" id="CP001712">
    <property type="protein sequence ID" value="EAR15039.1"/>
    <property type="molecule type" value="Genomic_DNA"/>
</dbReference>
<name>A4CMZ7_ROBBH</name>
<dbReference type="Proteomes" id="UP000009049">
    <property type="component" value="Chromosome"/>
</dbReference>
<evidence type="ECO:0008006" key="3">
    <source>
        <dbReference type="Google" id="ProtNLM"/>
    </source>
</evidence>
<proteinExistence type="predicted"/>
<protein>
    <recommendedName>
        <fullName evidence="3">Peptidase M10 metallopeptidase domain-containing protein</fullName>
    </recommendedName>
</protein>
<keyword evidence="2" id="KW-1185">Reference proteome</keyword>
<organism evidence="1 2">
    <name type="scientific">Robiginitalea biformata (strain ATCC BAA-864 / DSM 15991 / KCTC 12146 / HTCC2501)</name>
    <dbReference type="NCBI Taxonomy" id="313596"/>
    <lineage>
        <taxon>Bacteria</taxon>
        <taxon>Pseudomonadati</taxon>
        <taxon>Bacteroidota</taxon>
        <taxon>Flavobacteriia</taxon>
        <taxon>Flavobacteriales</taxon>
        <taxon>Flavobacteriaceae</taxon>
        <taxon>Robiginitalea</taxon>
    </lineage>
</organism>
<reference evidence="1 2" key="1">
    <citation type="journal article" date="2009" name="J. Bacteriol.">
        <title>Complete genome sequence of Robiginitalea biformata HTCC2501.</title>
        <authorList>
            <person name="Oh H.M."/>
            <person name="Giovannoni S.J."/>
            <person name="Lee K."/>
            <person name="Ferriera S."/>
            <person name="Johnson J."/>
            <person name="Cho J.C."/>
        </authorList>
    </citation>
    <scope>NUCLEOTIDE SEQUENCE [LARGE SCALE GENOMIC DNA]</scope>
    <source>
        <strain evidence="2">ATCC BAA-864 / HTCC2501 / KCTC 12146</strain>
    </source>
</reference>
<accession>A4CMZ7</accession>
<evidence type="ECO:0000313" key="1">
    <source>
        <dbReference type="EMBL" id="EAR15039.1"/>
    </source>
</evidence>
<evidence type="ECO:0000313" key="2">
    <source>
        <dbReference type="Proteomes" id="UP000009049"/>
    </source>
</evidence>
<sequence length="350" mass="37851">MEISTAGGFPLQNFKYMKNRLFLTGALLVWLAGCEQRELTEVPEATQATFDLEMTPVEIPGIKSLRGMPVDLKGRMQSGKSSSGLQQDVALINEQLIPYGIQLEKMEYFTAQGAGQTVFFKDTGNKRLASDFVPNDPRNALPGTDIPYIVDGTQASTASGLNVLAPIDAVMATWDNVSCADGFSIYNAGVFPSDIGFVSNFFFGFGGSSGFFPGVIVHAGVLPKAFFDLVDVNGGNFILGVTFTLTYIEDINQDGKGDVAIKEVYYNDAFNWQDVVATGSGVDFQTVALHEVGHALSQAHFGKVTRTEANGKVHFSPRALMNAGYSGVNRVVEKTDKAGFCSNWSNWPNN</sequence>